<dbReference type="CDD" id="cd06170">
    <property type="entry name" value="LuxR_C_like"/>
    <property type="match status" value="1"/>
</dbReference>
<dbReference type="PANTHER" id="PTHR43214">
    <property type="entry name" value="TWO-COMPONENT RESPONSE REGULATOR"/>
    <property type="match status" value="1"/>
</dbReference>
<dbReference type="STRING" id="1176587.A8C56_10155"/>
<dbReference type="KEGG" id="nia:A8C56_10155"/>
<organism evidence="6 7">
    <name type="scientific">Niabella ginsenosidivorans</name>
    <dbReference type="NCBI Taxonomy" id="1176587"/>
    <lineage>
        <taxon>Bacteria</taxon>
        <taxon>Pseudomonadati</taxon>
        <taxon>Bacteroidota</taxon>
        <taxon>Chitinophagia</taxon>
        <taxon>Chitinophagales</taxon>
        <taxon>Chitinophagaceae</taxon>
        <taxon>Niabella</taxon>
    </lineage>
</organism>
<dbReference type="PANTHER" id="PTHR43214:SF43">
    <property type="entry name" value="TWO-COMPONENT RESPONSE REGULATOR"/>
    <property type="match status" value="1"/>
</dbReference>
<name>A0A1A9I892_9BACT</name>
<dbReference type="PRINTS" id="PR00038">
    <property type="entry name" value="HTHLUXR"/>
</dbReference>
<dbReference type="RefSeq" id="WP_067761854.1">
    <property type="nucleotide sequence ID" value="NZ_CP015772.1"/>
</dbReference>
<dbReference type="SMART" id="SM00448">
    <property type="entry name" value="REC"/>
    <property type="match status" value="1"/>
</dbReference>
<dbReference type="GO" id="GO:0006355">
    <property type="term" value="P:regulation of DNA-templated transcription"/>
    <property type="evidence" value="ECO:0007669"/>
    <property type="project" value="InterPro"/>
</dbReference>
<dbReference type="EMBL" id="CP015772">
    <property type="protein sequence ID" value="ANH83836.1"/>
    <property type="molecule type" value="Genomic_DNA"/>
</dbReference>
<dbReference type="Gene3D" id="3.40.50.2300">
    <property type="match status" value="1"/>
</dbReference>
<evidence type="ECO:0000256" key="2">
    <source>
        <dbReference type="ARBA" id="ARBA00023125"/>
    </source>
</evidence>
<dbReference type="GO" id="GO:0003677">
    <property type="term" value="F:DNA binding"/>
    <property type="evidence" value="ECO:0007669"/>
    <property type="project" value="UniProtKB-KW"/>
</dbReference>
<dbReference type="AlphaFoldDB" id="A0A1A9I892"/>
<proteinExistence type="predicted"/>
<dbReference type="Pfam" id="PF00072">
    <property type="entry name" value="Response_reg"/>
    <property type="match status" value="1"/>
</dbReference>
<dbReference type="CDD" id="cd17535">
    <property type="entry name" value="REC_NarL-like"/>
    <property type="match status" value="1"/>
</dbReference>
<reference evidence="6 7" key="1">
    <citation type="submission" date="2016-05" db="EMBL/GenBank/DDBJ databases">
        <title>Niabella ginsenosidivorans BS26 whole genome sequencing.</title>
        <authorList>
            <person name="Im W.T."/>
            <person name="Siddiqi M.Z."/>
        </authorList>
    </citation>
    <scope>NUCLEOTIDE SEQUENCE [LARGE SCALE GENOMIC DNA]</scope>
    <source>
        <strain evidence="6 7">BS26</strain>
    </source>
</reference>
<keyword evidence="2 6" id="KW-0238">DNA-binding</keyword>
<accession>A0A1A9I892</accession>
<dbReference type="PROSITE" id="PS50043">
    <property type="entry name" value="HTH_LUXR_2"/>
    <property type="match status" value="1"/>
</dbReference>
<gene>
    <name evidence="6" type="ORF">A8C56_10155</name>
</gene>
<dbReference type="SUPFAM" id="SSF52172">
    <property type="entry name" value="CheY-like"/>
    <property type="match status" value="1"/>
</dbReference>
<evidence type="ECO:0000313" key="7">
    <source>
        <dbReference type="Proteomes" id="UP000077667"/>
    </source>
</evidence>
<protein>
    <submittedName>
        <fullName evidence="6">DNA-binding response regulator</fullName>
    </submittedName>
</protein>
<dbReference type="GO" id="GO:0000160">
    <property type="term" value="P:phosphorelay signal transduction system"/>
    <property type="evidence" value="ECO:0007669"/>
    <property type="project" value="InterPro"/>
</dbReference>
<keyword evidence="1 3" id="KW-0597">Phosphoprotein</keyword>
<dbReference type="InterPro" id="IPR001789">
    <property type="entry name" value="Sig_transdc_resp-reg_receiver"/>
</dbReference>
<dbReference type="Pfam" id="PF00196">
    <property type="entry name" value="GerE"/>
    <property type="match status" value="1"/>
</dbReference>
<sequence length="207" mass="22957">METICVSIVEDMAEIREGLRFLVNQTPGFHCLSVYGNAEDAFAHLLQDAPDIVIMDIGLPGQSGIECIRKLKLQDASLQFIIFTVFEDSDQVFEALAAGASGYLLKDAAPDKIIASLRELYEGGSPMSLSIARKVVNSFRAPEVAGKLSAREMEILNLLVKGFLYKEVAEKLFISIGTVRQHIHNIYEKLHVQNRTEAINKVFKSRG</sequence>
<dbReference type="PROSITE" id="PS50110">
    <property type="entry name" value="RESPONSE_REGULATORY"/>
    <property type="match status" value="1"/>
</dbReference>
<evidence type="ECO:0000259" key="5">
    <source>
        <dbReference type="PROSITE" id="PS50110"/>
    </source>
</evidence>
<evidence type="ECO:0000259" key="4">
    <source>
        <dbReference type="PROSITE" id="PS50043"/>
    </source>
</evidence>
<dbReference type="InterPro" id="IPR016032">
    <property type="entry name" value="Sig_transdc_resp-reg_C-effctor"/>
</dbReference>
<dbReference type="InterPro" id="IPR058245">
    <property type="entry name" value="NreC/VraR/RcsB-like_REC"/>
</dbReference>
<dbReference type="InterPro" id="IPR011006">
    <property type="entry name" value="CheY-like_superfamily"/>
</dbReference>
<keyword evidence="7" id="KW-1185">Reference proteome</keyword>
<dbReference type="InterPro" id="IPR000792">
    <property type="entry name" value="Tscrpt_reg_LuxR_C"/>
</dbReference>
<evidence type="ECO:0000313" key="6">
    <source>
        <dbReference type="EMBL" id="ANH83836.1"/>
    </source>
</evidence>
<dbReference type="SMART" id="SM00421">
    <property type="entry name" value="HTH_LUXR"/>
    <property type="match status" value="1"/>
</dbReference>
<dbReference type="InterPro" id="IPR039420">
    <property type="entry name" value="WalR-like"/>
</dbReference>
<dbReference type="Proteomes" id="UP000077667">
    <property type="component" value="Chromosome"/>
</dbReference>
<feature type="modified residue" description="4-aspartylphosphate" evidence="3">
    <location>
        <position position="56"/>
    </location>
</feature>
<feature type="domain" description="HTH luxR-type" evidence="4">
    <location>
        <begin position="141"/>
        <end position="206"/>
    </location>
</feature>
<dbReference type="OrthoDB" id="9797341at2"/>
<evidence type="ECO:0000256" key="3">
    <source>
        <dbReference type="PROSITE-ProRule" id="PRU00169"/>
    </source>
</evidence>
<evidence type="ECO:0000256" key="1">
    <source>
        <dbReference type="ARBA" id="ARBA00022553"/>
    </source>
</evidence>
<dbReference type="SUPFAM" id="SSF46894">
    <property type="entry name" value="C-terminal effector domain of the bipartite response regulators"/>
    <property type="match status" value="1"/>
</dbReference>
<feature type="domain" description="Response regulatory" evidence="5">
    <location>
        <begin position="5"/>
        <end position="121"/>
    </location>
</feature>
<dbReference type="PROSITE" id="PS00622">
    <property type="entry name" value="HTH_LUXR_1"/>
    <property type="match status" value="1"/>
</dbReference>